<accession>A0A5B7D597</accession>
<name>A0A5B7D597_PORTR</name>
<dbReference type="AlphaFoldDB" id="A0A5B7D597"/>
<evidence type="ECO:0000313" key="1">
    <source>
        <dbReference type="EMBL" id="MPC15453.1"/>
    </source>
</evidence>
<comment type="caution">
    <text evidence="1">The sequence shown here is derived from an EMBL/GenBank/DDBJ whole genome shotgun (WGS) entry which is preliminary data.</text>
</comment>
<gene>
    <name evidence="1" type="ORF">E2C01_008245</name>
</gene>
<reference evidence="1 2" key="1">
    <citation type="submission" date="2019-05" db="EMBL/GenBank/DDBJ databases">
        <title>Another draft genome of Portunus trituberculatus and its Hox gene families provides insights of decapod evolution.</title>
        <authorList>
            <person name="Jeong J.-H."/>
            <person name="Song I."/>
            <person name="Kim S."/>
            <person name="Choi T."/>
            <person name="Kim D."/>
            <person name="Ryu S."/>
            <person name="Kim W."/>
        </authorList>
    </citation>
    <scope>NUCLEOTIDE SEQUENCE [LARGE SCALE GENOMIC DNA]</scope>
    <source>
        <tissue evidence="1">Muscle</tissue>
    </source>
</reference>
<protein>
    <submittedName>
        <fullName evidence="1">Uncharacterized protein</fullName>
    </submittedName>
</protein>
<keyword evidence="2" id="KW-1185">Reference proteome</keyword>
<sequence>MGGVTAGVAGRCEYDFGLNLACTKLLRRPGSPLRCSTSLCNKPYARKNIPHSHTLGTGIAAFTSAHNKPLLRCMDSPPPRRTAPCSALRLHTTPAQHRRPSNYTKQLSSGGCGVTTAPVSLASLPLARSSRRGPVCANWSKIAMKLF</sequence>
<evidence type="ECO:0000313" key="2">
    <source>
        <dbReference type="Proteomes" id="UP000324222"/>
    </source>
</evidence>
<organism evidence="1 2">
    <name type="scientific">Portunus trituberculatus</name>
    <name type="common">Swimming crab</name>
    <name type="synonym">Neptunus trituberculatus</name>
    <dbReference type="NCBI Taxonomy" id="210409"/>
    <lineage>
        <taxon>Eukaryota</taxon>
        <taxon>Metazoa</taxon>
        <taxon>Ecdysozoa</taxon>
        <taxon>Arthropoda</taxon>
        <taxon>Crustacea</taxon>
        <taxon>Multicrustacea</taxon>
        <taxon>Malacostraca</taxon>
        <taxon>Eumalacostraca</taxon>
        <taxon>Eucarida</taxon>
        <taxon>Decapoda</taxon>
        <taxon>Pleocyemata</taxon>
        <taxon>Brachyura</taxon>
        <taxon>Eubrachyura</taxon>
        <taxon>Portunoidea</taxon>
        <taxon>Portunidae</taxon>
        <taxon>Portuninae</taxon>
        <taxon>Portunus</taxon>
    </lineage>
</organism>
<dbReference type="Proteomes" id="UP000324222">
    <property type="component" value="Unassembled WGS sequence"/>
</dbReference>
<dbReference type="EMBL" id="VSRR010000429">
    <property type="protein sequence ID" value="MPC15453.1"/>
    <property type="molecule type" value="Genomic_DNA"/>
</dbReference>
<proteinExistence type="predicted"/>